<feature type="compositionally biased region" description="Basic and acidic residues" evidence="1">
    <location>
        <begin position="100"/>
        <end position="109"/>
    </location>
</feature>
<organism evidence="2 3">
    <name type="scientific">Podospora australis</name>
    <dbReference type="NCBI Taxonomy" id="1536484"/>
    <lineage>
        <taxon>Eukaryota</taxon>
        <taxon>Fungi</taxon>
        <taxon>Dikarya</taxon>
        <taxon>Ascomycota</taxon>
        <taxon>Pezizomycotina</taxon>
        <taxon>Sordariomycetes</taxon>
        <taxon>Sordariomycetidae</taxon>
        <taxon>Sordariales</taxon>
        <taxon>Podosporaceae</taxon>
        <taxon>Podospora</taxon>
    </lineage>
</organism>
<feature type="compositionally biased region" description="Basic residues" evidence="1">
    <location>
        <begin position="303"/>
        <end position="315"/>
    </location>
</feature>
<gene>
    <name evidence="2" type="ORF">QBC35DRAFT_240164</name>
</gene>
<feature type="compositionally biased region" description="Polar residues" evidence="1">
    <location>
        <begin position="113"/>
        <end position="146"/>
    </location>
</feature>
<feature type="compositionally biased region" description="Basic and acidic residues" evidence="1">
    <location>
        <begin position="257"/>
        <end position="267"/>
    </location>
</feature>
<dbReference type="Proteomes" id="UP001302126">
    <property type="component" value="Unassembled WGS sequence"/>
</dbReference>
<feature type="compositionally biased region" description="Polar residues" evidence="1">
    <location>
        <begin position="603"/>
        <end position="620"/>
    </location>
</feature>
<name>A0AAN7AIT9_9PEZI</name>
<feature type="compositionally biased region" description="Polar residues" evidence="1">
    <location>
        <begin position="232"/>
        <end position="247"/>
    </location>
</feature>
<evidence type="ECO:0000313" key="2">
    <source>
        <dbReference type="EMBL" id="KAK4187225.1"/>
    </source>
</evidence>
<reference evidence="2" key="2">
    <citation type="submission" date="2023-05" db="EMBL/GenBank/DDBJ databases">
        <authorList>
            <consortium name="Lawrence Berkeley National Laboratory"/>
            <person name="Steindorff A."/>
            <person name="Hensen N."/>
            <person name="Bonometti L."/>
            <person name="Westerberg I."/>
            <person name="Brannstrom I.O."/>
            <person name="Guillou S."/>
            <person name="Cros-Aarteil S."/>
            <person name="Calhoun S."/>
            <person name="Haridas S."/>
            <person name="Kuo A."/>
            <person name="Mondo S."/>
            <person name="Pangilinan J."/>
            <person name="Riley R."/>
            <person name="Labutti K."/>
            <person name="Andreopoulos B."/>
            <person name="Lipzen A."/>
            <person name="Chen C."/>
            <person name="Yanf M."/>
            <person name="Daum C."/>
            <person name="Ng V."/>
            <person name="Clum A."/>
            <person name="Ohm R."/>
            <person name="Martin F."/>
            <person name="Silar P."/>
            <person name="Natvig D."/>
            <person name="Lalanne C."/>
            <person name="Gautier V."/>
            <person name="Ament-Velasquez S.L."/>
            <person name="Kruys A."/>
            <person name="Hutchinson M.I."/>
            <person name="Powell A.J."/>
            <person name="Barry K."/>
            <person name="Miller A.N."/>
            <person name="Grigoriev I.V."/>
            <person name="Debuchy R."/>
            <person name="Gladieux P."/>
            <person name="Thoren M.H."/>
            <person name="Johannesson H."/>
        </authorList>
    </citation>
    <scope>NUCLEOTIDE SEQUENCE</scope>
    <source>
        <strain evidence="2">PSN309</strain>
    </source>
</reference>
<protein>
    <submittedName>
        <fullName evidence="2">Uncharacterized protein</fullName>
    </submittedName>
</protein>
<feature type="compositionally biased region" description="Low complexity" evidence="1">
    <location>
        <begin position="365"/>
        <end position="417"/>
    </location>
</feature>
<feature type="compositionally biased region" description="Basic and acidic residues" evidence="1">
    <location>
        <begin position="280"/>
        <end position="302"/>
    </location>
</feature>
<proteinExistence type="predicted"/>
<comment type="caution">
    <text evidence="2">The sequence shown here is derived from an EMBL/GenBank/DDBJ whole genome shotgun (WGS) entry which is preliminary data.</text>
</comment>
<dbReference type="EMBL" id="MU864407">
    <property type="protein sequence ID" value="KAK4187225.1"/>
    <property type="molecule type" value="Genomic_DNA"/>
</dbReference>
<feature type="region of interest" description="Disordered" evidence="1">
    <location>
        <begin position="232"/>
        <end position="267"/>
    </location>
</feature>
<dbReference type="AlphaFoldDB" id="A0AAN7AIT9"/>
<evidence type="ECO:0000256" key="1">
    <source>
        <dbReference type="SAM" id="MobiDB-lite"/>
    </source>
</evidence>
<feature type="compositionally biased region" description="Basic and acidic residues" evidence="1">
    <location>
        <begin position="527"/>
        <end position="573"/>
    </location>
</feature>
<accession>A0AAN7AIT9</accession>
<feature type="region of interest" description="Disordered" evidence="1">
    <location>
        <begin position="595"/>
        <end position="743"/>
    </location>
</feature>
<evidence type="ECO:0000313" key="3">
    <source>
        <dbReference type="Proteomes" id="UP001302126"/>
    </source>
</evidence>
<sequence>MWTERGAAGCKAGSSWLFWRLDTPAVMKGKHQHWSSLDFLDETESAFSKRYHSKRLFISKRFNRPDRFFSHQTSTHHLHNCDTLHIYVRHSKMASPRKTMSFERGHHPGDPANTEQTTPPVQITDTSETTDPEQATSHNQSTQLQQTPRDLVHHFLFVEHEEEWGRYQDNPDLTLNCDNLTMEHLALIGRLSEAIGTQECQKIIRAPAIGEVMAHALWKKLSTTDITKLTVVQGTTGEDAPSSTGASTPVVEENDDPEPKFGSKEWEKWAMRRDDRIRDRNDARMKLEQARKDQAKKDDKETKKKKKKARKARKKQEKENRERGIVSPPEPIPNPEAEGSFWQQPDPPRQSGQPRTPIRTPRSLSVATSTSSTSTSSTSTSSTSTSTSTTVSTPTSSTASTAVSTPTPATSAPSTPSEADSTGAPKRPESPVSKKLKELVKGTKEFGKKVGEIMTSSAGGMGAGLAPGALVTDHELTASQAELKRERKERKAKAAAITALVRQLTPAEQAQRDAQRAQVDGQLALAEKNKAANERVPDAEAEMNKAADERVPDPELEHERGPDPDPDREREQILARSRAVRARFEELWASRRFVTRPFRNGRTVATGSASRAPGSTSPASGSLRPVSGSPAPKAQTAAATTTQSQATAGQGSQTEPRRLVQRVSFVNNIATGGPESRPFGTVVTFSSNNERVLSATDRTVEKGAKAAADAPGKDEKGKGKDEKGEGKDEQGKKENDPVQRKSI</sequence>
<feature type="compositionally biased region" description="Low complexity" evidence="1">
    <location>
        <begin position="634"/>
        <end position="654"/>
    </location>
</feature>
<feature type="region of interest" description="Disordered" evidence="1">
    <location>
        <begin position="97"/>
        <end position="146"/>
    </location>
</feature>
<feature type="region of interest" description="Disordered" evidence="1">
    <location>
        <begin position="505"/>
        <end position="574"/>
    </location>
</feature>
<keyword evidence="3" id="KW-1185">Reference proteome</keyword>
<feature type="compositionally biased region" description="Basic and acidic residues" evidence="1">
    <location>
        <begin position="711"/>
        <end position="743"/>
    </location>
</feature>
<feature type="region of interest" description="Disordered" evidence="1">
    <location>
        <begin position="280"/>
        <end position="440"/>
    </location>
</feature>
<reference evidence="2" key="1">
    <citation type="journal article" date="2023" name="Mol. Phylogenet. Evol.">
        <title>Genome-scale phylogeny and comparative genomics of the fungal order Sordariales.</title>
        <authorList>
            <person name="Hensen N."/>
            <person name="Bonometti L."/>
            <person name="Westerberg I."/>
            <person name="Brannstrom I.O."/>
            <person name="Guillou S."/>
            <person name="Cros-Aarteil S."/>
            <person name="Calhoun S."/>
            <person name="Haridas S."/>
            <person name="Kuo A."/>
            <person name="Mondo S."/>
            <person name="Pangilinan J."/>
            <person name="Riley R."/>
            <person name="LaButti K."/>
            <person name="Andreopoulos B."/>
            <person name="Lipzen A."/>
            <person name="Chen C."/>
            <person name="Yan M."/>
            <person name="Daum C."/>
            <person name="Ng V."/>
            <person name="Clum A."/>
            <person name="Steindorff A."/>
            <person name="Ohm R.A."/>
            <person name="Martin F."/>
            <person name="Silar P."/>
            <person name="Natvig D.O."/>
            <person name="Lalanne C."/>
            <person name="Gautier V."/>
            <person name="Ament-Velasquez S.L."/>
            <person name="Kruys A."/>
            <person name="Hutchinson M.I."/>
            <person name="Powell A.J."/>
            <person name="Barry K."/>
            <person name="Miller A.N."/>
            <person name="Grigoriev I.V."/>
            <person name="Debuchy R."/>
            <person name="Gladieux P."/>
            <person name="Hiltunen Thoren M."/>
            <person name="Johannesson H."/>
        </authorList>
    </citation>
    <scope>NUCLEOTIDE SEQUENCE</scope>
    <source>
        <strain evidence="2">PSN309</strain>
    </source>
</reference>